<keyword evidence="1" id="KW-0805">Transcription regulation</keyword>
<evidence type="ECO:0000313" key="6">
    <source>
        <dbReference type="Proteomes" id="UP000242444"/>
    </source>
</evidence>
<dbReference type="GO" id="GO:0006355">
    <property type="term" value="P:regulation of DNA-templated transcription"/>
    <property type="evidence" value="ECO:0007669"/>
    <property type="project" value="InterPro"/>
</dbReference>
<feature type="domain" description="HTH luxR-type" evidence="4">
    <location>
        <begin position="149"/>
        <end position="214"/>
    </location>
</feature>
<dbReference type="PANTHER" id="PTHR44688">
    <property type="entry name" value="DNA-BINDING TRANSCRIPTIONAL ACTIVATOR DEVR_DOSR"/>
    <property type="match status" value="1"/>
</dbReference>
<dbReference type="Gene3D" id="3.40.50.2300">
    <property type="match status" value="1"/>
</dbReference>
<keyword evidence="2" id="KW-0238">DNA-binding</keyword>
<dbReference type="InParanoid" id="A0A263D2F1"/>
<dbReference type="Pfam" id="PF00196">
    <property type="entry name" value="GerE"/>
    <property type="match status" value="1"/>
</dbReference>
<evidence type="ECO:0000256" key="1">
    <source>
        <dbReference type="ARBA" id="ARBA00023015"/>
    </source>
</evidence>
<dbReference type="OrthoDB" id="9808843at2"/>
<dbReference type="SUPFAM" id="SSF46894">
    <property type="entry name" value="C-terminal effector domain of the bipartite response regulators"/>
    <property type="match status" value="1"/>
</dbReference>
<dbReference type="AlphaFoldDB" id="A0A263D2F1"/>
<dbReference type="SMART" id="SM00421">
    <property type="entry name" value="HTH_LUXR"/>
    <property type="match status" value="1"/>
</dbReference>
<gene>
    <name evidence="5" type="ORF">CFN78_13405</name>
</gene>
<name>A0A263D2F1_9PSEU</name>
<dbReference type="InterPro" id="IPR000792">
    <property type="entry name" value="Tscrpt_reg_LuxR_C"/>
</dbReference>
<proteinExistence type="predicted"/>
<sequence length="236" mass="25987">MGMIDERPGRADADPFFAWLHAMDLGRFNITINHVSPNVEQAAQNVTDARPDVWLMRSKASLRSGALHQLCGDSVPKDLLRPVVAVCEDDTEDVGHALGHRVSAVVLTNDSPWQITSAIHSAASRKLFLSSQVLDQYRDQVVELITSPPSTRLEALTNREHDVLICLAEGLSNSEIARRLYISRATVGSHVLSILRKLEASNRTEAAALAYRFGLMDGAKRIGGTEREGVEVRRRA</sequence>
<comment type="caution">
    <text evidence="5">The sequence shown here is derived from an EMBL/GenBank/DDBJ whole genome shotgun (WGS) entry which is preliminary data.</text>
</comment>
<dbReference type="CDD" id="cd06170">
    <property type="entry name" value="LuxR_C_like"/>
    <property type="match status" value="1"/>
</dbReference>
<accession>A0A263D2F1</accession>
<dbReference type="InterPro" id="IPR016032">
    <property type="entry name" value="Sig_transdc_resp-reg_C-effctor"/>
</dbReference>
<dbReference type="GO" id="GO:0003677">
    <property type="term" value="F:DNA binding"/>
    <property type="evidence" value="ECO:0007669"/>
    <property type="project" value="UniProtKB-KW"/>
</dbReference>
<keyword evidence="6" id="KW-1185">Reference proteome</keyword>
<organism evidence="5 6">
    <name type="scientific">Amycolatopsis antarctica</name>
    <dbReference type="NCBI Taxonomy" id="1854586"/>
    <lineage>
        <taxon>Bacteria</taxon>
        <taxon>Bacillati</taxon>
        <taxon>Actinomycetota</taxon>
        <taxon>Actinomycetes</taxon>
        <taxon>Pseudonocardiales</taxon>
        <taxon>Pseudonocardiaceae</taxon>
        <taxon>Amycolatopsis</taxon>
    </lineage>
</organism>
<dbReference type="PANTHER" id="PTHR44688:SF16">
    <property type="entry name" value="DNA-BINDING TRANSCRIPTIONAL ACTIVATOR DEVR_DOSR"/>
    <property type="match status" value="1"/>
</dbReference>
<evidence type="ECO:0000313" key="5">
    <source>
        <dbReference type="EMBL" id="OZM72630.1"/>
    </source>
</evidence>
<dbReference type="PROSITE" id="PS00622">
    <property type="entry name" value="HTH_LUXR_1"/>
    <property type="match status" value="1"/>
</dbReference>
<dbReference type="PRINTS" id="PR00038">
    <property type="entry name" value="HTHLUXR"/>
</dbReference>
<dbReference type="EMBL" id="NKYE01000007">
    <property type="protein sequence ID" value="OZM72630.1"/>
    <property type="molecule type" value="Genomic_DNA"/>
</dbReference>
<reference evidence="5 6" key="1">
    <citation type="submission" date="2017-07" db="EMBL/GenBank/DDBJ databases">
        <title>Amycolatopsis antarcticus sp. nov., isolated from the surface of an Antarcticus brown macroalga.</title>
        <authorList>
            <person name="Wang J."/>
            <person name="Leiva S."/>
            <person name="Huang J."/>
            <person name="Huang Y."/>
        </authorList>
    </citation>
    <scope>NUCLEOTIDE SEQUENCE [LARGE SCALE GENOMIC DNA]</scope>
    <source>
        <strain evidence="5 6">AU-G6</strain>
    </source>
</reference>
<dbReference type="Proteomes" id="UP000242444">
    <property type="component" value="Unassembled WGS sequence"/>
</dbReference>
<evidence type="ECO:0000256" key="2">
    <source>
        <dbReference type="ARBA" id="ARBA00023125"/>
    </source>
</evidence>
<dbReference type="PROSITE" id="PS50043">
    <property type="entry name" value="HTH_LUXR_2"/>
    <property type="match status" value="1"/>
</dbReference>
<keyword evidence="3" id="KW-0804">Transcription</keyword>
<evidence type="ECO:0000256" key="3">
    <source>
        <dbReference type="ARBA" id="ARBA00023163"/>
    </source>
</evidence>
<protein>
    <recommendedName>
        <fullName evidence="4">HTH luxR-type domain-containing protein</fullName>
    </recommendedName>
</protein>
<evidence type="ECO:0000259" key="4">
    <source>
        <dbReference type="PROSITE" id="PS50043"/>
    </source>
</evidence>